<organism evidence="2 3">
    <name type="scientific">Mesobacillus zeae</name>
    <dbReference type="NCBI Taxonomy" id="1917180"/>
    <lineage>
        <taxon>Bacteria</taxon>
        <taxon>Bacillati</taxon>
        <taxon>Bacillota</taxon>
        <taxon>Bacilli</taxon>
        <taxon>Bacillales</taxon>
        <taxon>Bacillaceae</taxon>
        <taxon>Mesobacillus</taxon>
    </lineage>
</organism>
<evidence type="ECO:0000313" key="3">
    <source>
        <dbReference type="Proteomes" id="UP000265816"/>
    </source>
</evidence>
<evidence type="ECO:0000256" key="1">
    <source>
        <dbReference type="SAM" id="Phobius"/>
    </source>
</evidence>
<dbReference type="EMBL" id="QWVT01000007">
    <property type="protein sequence ID" value="RID88326.1"/>
    <property type="molecule type" value="Genomic_DNA"/>
</dbReference>
<comment type="caution">
    <text evidence="2">The sequence shown here is derived from an EMBL/GenBank/DDBJ whole genome shotgun (WGS) entry which is preliminary data.</text>
</comment>
<keyword evidence="1" id="KW-0472">Membrane</keyword>
<dbReference type="Proteomes" id="UP000265816">
    <property type="component" value="Unassembled WGS sequence"/>
</dbReference>
<evidence type="ECO:0000313" key="2">
    <source>
        <dbReference type="EMBL" id="RID88326.1"/>
    </source>
</evidence>
<keyword evidence="1" id="KW-1133">Transmembrane helix</keyword>
<protein>
    <submittedName>
        <fullName evidence="2">Potassium-transporting ATPase subunit F</fullName>
    </submittedName>
</protein>
<dbReference type="InterPro" id="IPR011726">
    <property type="entry name" value="KdpF"/>
</dbReference>
<proteinExistence type="predicted"/>
<dbReference type="GO" id="GO:0005886">
    <property type="term" value="C:plasma membrane"/>
    <property type="evidence" value="ECO:0007669"/>
    <property type="project" value="InterPro"/>
</dbReference>
<dbReference type="Pfam" id="PF09604">
    <property type="entry name" value="Potass_KdpF"/>
    <property type="match status" value="1"/>
</dbReference>
<name>A0A398BLP2_9BACI</name>
<dbReference type="AlphaFoldDB" id="A0A398BLP2"/>
<keyword evidence="3" id="KW-1185">Reference proteome</keyword>
<dbReference type="GO" id="GO:0008556">
    <property type="term" value="F:P-type potassium transmembrane transporter activity"/>
    <property type="evidence" value="ECO:0007669"/>
    <property type="project" value="InterPro"/>
</dbReference>
<accession>A0A398BLP2</accession>
<keyword evidence="1" id="KW-0812">Transmembrane</keyword>
<gene>
    <name evidence="2" type="ORF">D1970_02190</name>
</gene>
<sequence>MRLDYQQGKERRKMTVLAVITGALSLYLLDALLHPEKY</sequence>
<feature type="transmembrane region" description="Helical" evidence="1">
    <location>
        <begin position="12"/>
        <end position="29"/>
    </location>
</feature>
<reference evidence="2 3" key="1">
    <citation type="submission" date="2018-08" db="EMBL/GenBank/DDBJ databases">
        <title>Bacillus jemisoniae sp. nov., Bacillus chryseoplanitiae sp. nov., Bacillus resnikiae sp. nov., and Bacillus frankliniae sp. nov., isolated from Viking spacecraft and associated surfaces.</title>
        <authorList>
            <person name="Seuylemezian A."/>
            <person name="Vaishampayan P."/>
        </authorList>
    </citation>
    <scope>NUCLEOTIDE SEQUENCE [LARGE SCALE GENOMIC DNA]</scope>
    <source>
        <strain evidence="2 3">JJ-247</strain>
    </source>
</reference>